<dbReference type="SUPFAM" id="SSF53756">
    <property type="entry name" value="UDP-Glycosyltransferase/glycogen phosphorylase"/>
    <property type="match status" value="1"/>
</dbReference>
<evidence type="ECO:0000259" key="2">
    <source>
        <dbReference type="Pfam" id="PF13579"/>
    </source>
</evidence>
<sequence length="411" mass="46400">MTKKVWIFNHYAVTPDMGDGTRHYDLAEQMTKNGCEVIIFASSFNHKKRSDILKKWELKKSTSINGVNFIWLKTVHYKDNGIARALNMLSYAIMAFFVGLFRSSPDTIIASSVHPLAWLTGYALSRIKRARFIAEVRDLWPQTLIDMGAMSENGMPARVLRGIERFVYKKADNIITLLPGAYSYIEGMGVDASKIVYIPNGVNIERYDKAYASGDVAEEVRHILDEHKGRFKAIYLGAHGEANGLEVVIDAARILLDEGYKDIDVLLVGDGPEKRMLIEYARKVGANNVYFYPPISKGQVPYLLKGIDLCLFNLKDNDVFKYGISPNKMFDYLCAAKPIVFACRAFNDIVAQAQAGISVPPEQPELLAQAIIKLYNIPEQQRREMGVNGRRYAEEYHNIAKLADRLMAMVH</sequence>
<dbReference type="STRING" id="697281.Mahau_0359"/>
<proteinExistence type="predicted"/>
<organism evidence="3 4">
    <name type="scientific">Mahella australiensis (strain DSM 15567 / CIP 107919 / 50-1 BON)</name>
    <dbReference type="NCBI Taxonomy" id="697281"/>
    <lineage>
        <taxon>Bacteria</taxon>
        <taxon>Bacillati</taxon>
        <taxon>Bacillota</taxon>
        <taxon>Clostridia</taxon>
        <taxon>Thermoanaerobacterales</taxon>
        <taxon>Thermoanaerobacterales Family IV. Incertae Sedis</taxon>
        <taxon>Mahella</taxon>
    </lineage>
</organism>
<evidence type="ECO:0000313" key="4">
    <source>
        <dbReference type="Proteomes" id="UP000008457"/>
    </source>
</evidence>
<dbReference type="Pfam" id="PF00534">
    <property type="entry name" value="Glycos_transf_1"/>
    <property type="match status" value="1"/>
</dbReference>
<dbReference type="CDD" id="cd03794">
    <property type="entry name" value="GT4_WbuB-like"/>
    <property type="match status" value="1"/>
</dbReference>
<gene>
    <name evidence="3" type="ordered locus">Mahau_0359</name>
</gene>
<evidence type="ECO:0000259" key="1">
    <source>
        <dbReference type="Pfam" id="PF00534"/>
    </source>
</evidence>
<name>F3ZXR8_MAHA5</name>
<keyword evidence="4" id="KW-1185">Reference proteome</keyword>
<dbReference type="PANTHER" id="PTHR12526:SF622">
    <property type="entry name" value="GLYCOSYLTRANSFERASE (GROUP I)"/>
    <property type="match status" value="1"/>
</dbReference>
<keyword evidence="3" id="KW-0808">Transferase</keyword>
<dbReference type="AlphaFoldDB" id="F3ZXR8"/>
<dbReference type="RefSeq" id="WP_013780008.1">
    <property type="nucleotide sequence ID" value="NC_015520.1"/>
</dbReference>
<dbReference type="Pfam" id="PF13579">
    <property type="entry name" value="Glyco_trans_4_4"/>
    <property type="match status" value="1"/>
</dbReference>
<reference evidence="4" key="1">
    <citation type="submission" date="2010-11" db="EMBL/GenBank/DDBJ databases">
        <title>The complete genome of Mahella australiensis DSM 15567.</title>
        <authorList>
            <consortium name="US DOE Joint Genome Institute (JGI-PGF)"/>
            <person name="Lucas S."/>
            <person name="Copeland A."/>
            <person name="Lapidus A."/>
            <person name="Bruce D."/>
            <person name="Goodwin L."/>
            <person name="Pitluck S."/>
            <person name="Kyrpides N."/>
            <person name="Mavromatis K."/>
            <person name="Pagani I."/>
            <person name="Ivanova N."/>
            <person name="Teshima H."/>
            <person name="Brettin T."/>
            <person name="Detter J.C."/>
            <person name="Han C."/>
            <person name="Tapia R."/>
            <person name="Land M."/>
            <person name="Hauser L."/>
            <person name="Markowitz V."/>
            <person name="Cheng J.-F."/>
            <person name="Hugenholtz P."/>
            <person name="Woyke T."/>
            <person name="Wu D."/>
            <person name="Spring S."/>
            <person name="Pukall R."/>
            <person name="Steenblock K."/>
            <person name="Schneider S."/>
            <person name="Klenk H.-P."/>
            <person name="Eisen J.A."/>
        </authorList>
    </citation>
    <scope>NUCLEOTIDE SEQUENCE [LARGE SCALE GENOMIC DNA]</scope>
    <source>
        <strain evidence="4">DSM 15567 / CIP 107919 / 50-1 BON</strain>
    </source>
</reference>
<dbReference type="Gene3D" id="3.40.50.2000">
    <property type="entry name" value="Glycogen Phosphorylase B"/>
    <property type="match status" value="2"/>
</dbReference>
<dbReference type="eggNOG" id="COG0438">
    <property type="taxonomic scope" value="Bacteria"/>
</dbReference>
<dbReference type="OrthoDB" id="9811902at2"/>
<feature type="domain" description="Glycosyltransferase subfamily 4-like N-terminal" evidence="2">
    <location>
        <begin position="21"/>
        <end position="201"/>
    </location>
</feature>
<reference evidence="3 4" key="2">
    <citation type="journal article" date="2011" name="Stand. Genomic Sci.">
        <title>Complete genome sequence of Mahella australiensis type strain (50-1 BON).</title>
        <authorList>
            <person name="Sikorski J."/>
            <person name="Teshima H."/>
            <person name="Nolan M."/>
            <person name="Lucas S."/>
            <person name="Hammon N."/>
            <person name="Deshpande S."/>
            <person name="Cheng J.F."/>
            <person name="Pitluck S."/>
            <person name="Liolios K."/>
            <person name="Pagani I."/>
            <person name="Ivanova N."/>
            <person name="Huntemann M."/>
            <person name="Mavromatis K."/>
            <person name="Ovchinikova G."/>
            <person name="Pati A."/>
            <person name="Tapia R."/>
            <person name="Han C."/>
            <person name="Goodwin L."/>
            <person name="Chen A."/>
            <person name="Palaniappan K."/>
            <person name="Land M."/>
            <person name="Hauser L."/>
            <person name="Ngatchou-Djao O.D."/>
            <person name="Rohde M."/>
            <person name="Pukall R."/>
            <person name="Spring S."/>
            <person name="Abt B."/>
            <person name="Goker M."/>
            <person name="Detter J.C."/>
            <person name="Woyke T."/>
            <person name="Bristow J."/>
            <person name="Markowitz V."/>
            <person name="Hugenholtz P."/>
            <person name="Eisen J.A."/>
            <person name="Kyrpides N.C."/>
            <person name="Klenk H.P."/>
            <person name="Lapidus A."/>
        </authorList>
    </citation>
    <scope>NUCLEOTIDE SEQUENCE [LARGE SCALE GENOMIC DNA]</scope>
    <source>
        <strain evidence="4">DSM 15567 / CIP 107919 / 50-1 BON</strain>
    </source>
</reference>
<dbReference type="Proteomes" id="UP000008457">
    <property type="component" value="Chromosome"/>
</dbReference>
<dbReference type="PANTHER" id="PTHR12526">
    <property type="entry name" value="GLYCOSYLTRANSFERASE"/>
    <property type="match status" value="1"/>
</dbReference>
<dbReference type="GO" id="GO:0016757">
    <property type="term" value="F:glycosyltransferase activity"/>
    <property type="evidence" value="ECO:0007669"/>
    <property type="project" value="InterPro"/>
</dbReference>
<dbReference type="EMBL" id="CP002360">
    <property type="protein sequence ID" value="AEE95575.1"/>
    <property type="molecule type" value="Genomic_DNA"/>
</dbReference>
<feature type="domain" description="Glycosyl transferase family 1" evidence="1">
    <location>
        <begin position="218"/>
        <end position="391"/>
    </location>
</feature>
<accession>F3ZXR8</accession>
<evidence type="ECO:0000313" key="3">
    <source>
        <dbReference type="EMBL" id="AEE95575.1"/>
    </source>
</evidence>
<dbReference type="InterPro" id="IPR001296">
    <property type="entry name" value="Glyco_trans_1"/>
</dbReference>
<dbReference type="KEGG" id="mas:Mahau_0359"/>
<dbReference type="InterPro" id="IPR028098">
    <property type="entry name" value="Glyco_trans_4-like_N"/>
</dbReference>
<protein>
    <submittedName>
        <fullName evidence="3">Glycosyl transferase group 1</fullName>
    </submittedName>
</protein>
<dbReference type="HOGENOM" id="CLU_009583_11_2_9"/>